<proteinExistence type="predicted"/>
<reference evidence="1" key="1">
    <citation type="journal article" date="2014" name="Front. Microbiol.">
        <title>High frequency of phylogenetically diverse reductive dehalogenase-homologous genes in deep subseafloor sedimentary metagenomes.</title>
        <authorList>
            <person name="Kawai M."/>
            <person name="Futagami T."/>
            <person name="Toyoda A."/>
            <person name="Takaki Y."/>
            <person name="Nishi S."/>
            <person name="Hori S."/>
            <person name="Arai W."/>
            <person name="Tsubouchi T."/>
            <person name="Morono Y."/>
            <person name="Uchiyama I."/>
            <person name="Ito T."/>
            <person name="Fujiyama A."/>
            <person name="Inagaki F."/>
            <person name="Takami H."/>
        </authorList>
    </citation>
    <scope>NUCLEOTIDE SEQUENCE</scope>
    <source>
        <strain evidence="1">Expedition CK06-06</strain>
    </source>
</reference>
<accession>X1UPA3</accession>
<comment type="caution">
    <text evidence="1">The sequence shown here is derived from an EMBL/GenBank/DDBJ whole genome shotgun (WGS) entry which is preliminary data.</text>
</comment>
<organism evidence="1">
    <name type="scientific">marine sediment metagenome</name>
    <dbReference type="NCBI Taxonomy" id="412755"/>
    <lineage>
        <taxon>unclassified sequences</taxon>
        <taxon>metagenomes</taxon>
        <taxon>ecological metagenomes</taxon>
    </lineage>
</organism>
<dbReference type="AlphaFoldDB" id="X1UPA3"/>
<name>X1UPA3_9ZZZZ</name>
<gene>
    <name evidence="1" type="ORF">S12H4_61281</name>
</gene>
<protein>
    <submittedName>
        <fullName evidence="1">Uncharacterized protein</fullName>
    </submittedName>
</protein>
<sequence length="55" mass="6395">RVEDIADFLSFCSEEIQQKAKCQLLMLDSRNGNIYQFLEYIAKGIANISQQKNLR</sequence>
<feature type="non-terminal residue" evidence="1">
    <location>
        <position position="1"/>
    </location>
</feature>
<evidence type="ECO:0000313" key="1">
    <source>
        <dbReference type="EMBL" id="GAJ19303.1"/>
    </source>
</evidence>
<dbReference type="EMBL" id="BARW01040625">
    <property type="protein sequence ID" value="GAJ19303.1"/>
    <property type="molecule type" value="Genomic_DNA"/>
</dbReference>